<reference evidence="2" key="1">
    <citation type="submission" date="2025-08" db="UniProtKB">
        <authorList>
            <consortium name="RefSeq"/>
        </authorList>
    </citation>
    <scope>IDENTIFICATION</scope>
</reference>
<accession>A0A1S4ES83</accession>
<dbReference type="RefSeq" id="XP_017304902.1">
    <property type="nucleotide sequence ID" value="XM_017449413.1"/>
</dbReference>
<dbReference type="STRING" id="121845.A0A1S4ES83"/>
<evidence type="ECO:0000313" key="1">
    <source>
        <dbReference type="Proteomes" id="UP000079169"/>
    </source>
</evidence>
<feature type="non-terminal residue" evidence="2">
    <location>
        <position position="1"/>
    </location>
</feature>
<gene>
    <name evidence="2" type="primary">LOC108254422</name>
</gene>
<name>A0A1S4ES83_DIACI</name>
<keyword evidence="1" id="KW-1185">Reference proteome</keyword>
<sequence>LRFSGTTPRSSYNLELLRIICEQLNCLLSPNNICIPVDASFDPLYVNNWFQTLIKRFESEDDPAKDNLLVILIDDLHRLNPLDSDIVAALSWLPINLPKNVHFVATTL</sequence>
<proteinExistence type="predicted"/>
<dbReference type="PaxDb" id="121845-A0A1S4ES83"/>
<evidence type="ECO:0000313" key="2">
    <source>
        <dbReference type="RefSeq" id="XP_017304902.1"/>
    </source>
</evidence>
<dbReference type="PANTHER" id="PTHR19871">
    <property type="entry name" value="BETA TRANSDUCIN-RELATED PROTEIN"/>
    <property type="match status" value="1"/>
</dbReference>
<dbReference type="KEGG" id="dci:108254422"/>
<dbReference type="PANTHER" id="PTHR19871:SF28">
    <property type="entry name" value="AAA+ ATPASE DOMAIN-CONTAINING PROTEIN"/>
    <property type="match status" value="1"/>
</dbReference>
<dbReference type="AlphaFoldDB" id="A0A1S4ES83"/>
<dbReference type="GeneID" id="108254422"/>
<feature type="non-terminal residue" evidence="2">
    <location>
        <position position="108"/>
    </location>
</feature>
<organism evidence="1 2">
    <name type="scientific">Diaphorina citri</name>
    <name type="common">Asian citrus psyllid</name>
    <dbReference type="NCBI Taxonomy" id="121845"/>
    <lineage>
        <taxon>Eukaryota</taxon>
        <taxon>Metazoa</taxon>
        <taxon>Ecdysozoa</taxon>
        <taxon>Arthropoda</taxon>
        <taxon>Hexapoda</taxon>
        <taxon>Insecta</taxon>
        <taxon>Pterygota</taxon>
        <taxon>Neoptera</taxon>
        <taxon>Paraneoptera</taxon>
        <taxon>Hemiptera</taxon>
        <taxon>Sternorrhyncha</taxon>
        <taxon>Psylloidea</taxon>
        <taxon>Psyllidae</taxon>
        <taxon>Diaphorininae</taxon>
        <taxon>Diaphorina</taxon>
    </lineage>
</organism>
<protein>
    <submittedName>
        <fullName evidence="2">Uncharacterized protein LOC108254422</fullName>
    </submittedName>
</protein>
<dbReference type="Proteomes" id="UP000079169">
    <property type="component" value="Unplaced"/>
</dbReference>
<dbReference type="InterPro" id="IPR052752">
    <property type="entry name" value="NACHT-WD_repeat"/>
</dbReference>